<dbReference type="Proteomes" id="UP000228767">
    <property type="component" value="Unassembled WGS sequence"/>
</dbReference>
<evidence type="ECO:0000259" key="19">
    <source>
        <dbReference type="PROSITE" id="PS51068"/>
    </source>
</evidence>
<dbReference type="Gene3D" id="3.20.190.10">
    <property type="entry name" value="MutM-like, N-terminal"/>
    <property type="match status" value="1"/>
</dbReference>
<accession>A0A2H0RF41</accession>
<keyword evidence="9" id="KW-0862">Zinc</keyword>
<comment type="catalytic activity">
    <reaction evidence="1">
        <text>Hydrolysis of DNA containing ring-opened 7-methylguanine residues, releasing 2,6-diamino-4-hydroxy-5-(N-methyl)formamidopyrimidine.</text>
        <dbReference type="EC" id="3.2.2.23"/>
    </reaction>
</comment>
<dbReference type="InterPro" id="IPR035937">
    <property type="entry name" value="FPG_N"/>
</dbReference>
<dbReference type="SUPFAM" id="SSF46946">
    <property type="entry name" value="S13-like H2TH domain"/>
    <property type="match status" value="1"/>
</dbReference>
<evidence type="ECO:0000256" key="16">
    <source>
        <dbReference type="PROSITE-ProRule" id="PRU00391"/>
    </source>
</evidence>
<dbReference type="InterPro" id="IPR012319">
    <property type="entry name" value="FPG_cat"/>
</dbReference>
<dbReference type="GO" id="GO:0003684">
    <property type="term" value="F:damaged DNA binding"/>
    <property type="evidence" value="ECO:0007669"/>
    <property type="project" value="InterPro"/>
</dbReference>
<evidence type="ECO:0000256" key="10">
    <source>
        <dbReference type="ARBA" id="ARBA00023125"/>
    </source>
</evidence>
<keyword evidence="11" id="KW-0234">DNA repair</keyword>
<organism evidence="20 21">
    <name type="scientific">Candidatus Vogelbacteria bacterium CG10_big_fil_rev_8_21_14_0_10_51_16</name>
    <dbReference type="NCBI Taxonomy" id="1975045"/>
    <lineage>
        <taxon>Bacteria</taxon>
        <taxon>Candidatus Vogeliibacteriota</taxon>
    </lineage>
</organism>
<dbReference type="GO" id="GO:0006284">
    <property type="term" value="P:base-excision repair"/>
    <property type="evidence" value="ECO:0007669"/>
    <property type="project" value="InterPro"/>
</dbReference>
<evidence type="ECO:0000256" key="6">
    <source>
        <dbReference type="ARBA" id="ARBA00022763"/>
    </source>
</evidence>
<dbReference type="InterPro" id="IPR015886">
    <property type="entry name" value="H2TH_FPG"/>
</dbReference>
<evidence type="ECO:0000256" key="8">
    <source>
        <dbReference type="ARBA" id="ARBA00022801"/>
    </source>
</evidence>
<dbReference type="Gene3D" id="1.10.8.50">
    <property type="match status" value="1"/>
</dbReference>
<proteinExistence type="inferred from homology"/>
<keyword evidence="7 16" id="KW-0863">Zinc-finger</keyword>
<keyword evidence="12 20" id="KW-0456">Lyase</keyword>
<evidence type="ECO:0000256" key="2">
    <source>
        <dbReference type="ARBA" id="ARBA00001947"/>
    </source>
</evidence>
<dbReference type="Pfam" id="PF06831">
    <property type="entry name" value="H2TH"/>
    <property type="match status" value="1"/>
</dbReference>
<dbReference type="GO" id="GO:0008270">
    <property type="term" value="F:zinc ion binding"/>
    <property type="evidence" value="ECO:0007669"/>
    <property type="project" value="UniProtKB-KW"/>
</dbReference>
<protein>
    <submittedName>
        <fullName evidence="20">Bifunctional DNA-formamidopyrimidine glycosylase/DNA-(Apurinic or apyrimidinic site) lyase</fullName>
    </submittedName>
</protein>
<keyword evidence="6" id="KW-0227">DNA damage</keyword>
<dbReference type="PROSITE" id="PS51066">
    <property type="entry name" value="ZF_FPG_2"/>
    <property type="match status" value="1"/>
</dbReference>
<sequence length="337" mass="38090">MPELPEVQTTVDGLNRTVRGKVFKCAWVDWPHKIKGIPGQELGRQLKGAKIIEARRLGKNIFIKLDNDYTIHAHLKMTGHFLFGKWKMAPSSLPPPLAGSRPKAGREPKQTREQWQVPRLPRSTEAELAKTEETKRWIAIEPQAMRDDPGNRFIRLMFTFTDGTQLALCDMRRFAKVGLYPTEEVAEHVEIGLLGPDPLDKDFKPGDLANILKNPTARPIKQFLMDQTKIAGIGNIYSDEILWRSGIHPRRKPASVTRAEIKNLHKAMQEGLRKGLDMGGDSDVDFRNIDGERGRFQETHRAYRCTGKPCGKRDCGGTITREVIGARSAHYCSVHQV</sequence>
<dbReference type="InterPro" id="IPR000214">
    <property type="entry name" value="Znf_DNA_glyclase/AP_lyase"/>
</dbReference>
<keyword evidence="5" id="KW-0479">Metal-binding</keyword>
<gene>
    <name evidence="20" type="ORF">COV10_04040</name>
</gene>
<dbReference type="SUPFAM" id="SSF57716">
    <property type="entry name" value="Glucocorticoid receptor-like (DNA-binding domain)"/>
    <property type="match status" value="1"/>
</dbReference>
<dbReference type="SMART" id="SM00898">
    <property type="entry name" value="Fapy_DNA_glyco"/>
    <property type="match status" value="1"/>
</dbReference>
<keyword evidence="10" id="KW-0238">DNA-binding</keyword>
<feature type="domain" description="Formamidopyrimidine-DNA glycosylase catalytic" evidence="19">
    <location>
        <begin position="2"/>
        <end position="175"/>
    </location>
</feature>
<evidence type="ECO:0000256" key="3">
    <source>
        <dbReference type="ARBA" id="ARBA00009409"/>
    </source>
</evidence>
<dbReference type="PANTHER" id="PTHR22993">
    <property type="entry name" value="FORMAMIDOPYRIMIDINE-DNA GLYCOSYLASE"/>
    <property type="match status" value="1"/>
</dbReference>
<evidence type="ECO:0000256" key="11">
    <source>
        <dbReference type="ARBA" id="ARBA00023204"/>
    </source>
</evidence>
<evidence type="ECO:0000256" key="9">
    <source>
        <dbReference type="ARBA" id="ARBA00022833"/>
    </source>
</evidence>
<evidence type="ECO:0000256" key="5">
    <source>
        <dbReference type="ARBA" id="ARBA00022723"/>
    </source>
</evidence>
<evidence type="ECO:0000256" key="13">
    <source>
        <dbReference type="ARBA" id="ARBA00023268"/>
    </source>
</evidence>
<dbReference type="PROSITE" id="PS51068">
    <property type="entry name" value="FPG_CAT"/>
    <property type="match status" value="1"/>
</dbReference>
<dbReference type="GO" id="GO:0034039">
    <property type="term" value="F:8-oxo-7,8-dihydroguanine DNA N-glycosylase activity"/>
    <property type="evidence" value="ECO:0007669"/>
    <property type="project" value="TreeGrafter"/>
</dbReference>
<reference evidence="20 21" key="1">
    <citation type="submission" date="2017-09" db="EMBL/GenBank/DDBJ databases">
        <title>Depth-based differentiation of microbial function through sediment-hosted aquifers and enrichment of novel symbionts in the deep terrestrial subsurface.</title>
        <authorList>
            <person name="Probst A.J."/>
            <person name="Ladd B."/>
            <person name="Jarett J.K."/>
            <person name="Geller-Mcgrath D.E."/>
            <person name="Sieber C.M."/>
            <person name="Emerson J.B."/>
            <person name="Anantharaman K."/>
            <person name="Thomas B.C."/>
            <person name="Malmstrom R."/>
            <person name="Stieglmeier M."/>
            <person name="Klingl A."/>
            <person name="Woyke T."/>
            <person name="Ryan C.M."/>
            <person name="Banfield J.F."/>
        </authorList>
    </citation>
    <scope>NUCLEOTIDE SEQUENCE [LARGE SCALE GENOMIC DNA]</scope>
    <source>
        <strain evidence="20">CG10_big_fil_rev_8_21_14_0_10_51_16</strain>
    </source>
</reference>
<feature type="region of interest" description="Disordered" evidence="17">
    <location>
        <begin position="93"/>
        <end position="116"/>
    </location>
</feature>
<evidence type="ECO:0000256" key="17">
    <source>
        <dbReference type="SAM" id="MobiDB-lite"/>
    </source>
</evidence>
<comment type="cofactor">
    <cofactor evidence="2">
        <name>Zn(2+)</name>
        <dbReference type="ChEBI" id="CHEBI:29105"/>
    </cofactor>
</comment>
<dbReference type="GO" id="GO:0140078">
    <property type="term" value="F:class I DNA-(apurinic or apyrimidinic site) endonuclease activity"/>
    <property type="evidence" value="ECO:0007669"/>
    <property type="project" value="UniProtKB-EC"/>
</dbReference>
<dbReference type="NCBIfam" id="NF002211">
    <property type="entry name" value="PRK01103.1"/>
    <property type="match status" value="1"/>
</dbReference>
<comment type="similarity">
    <text evidence="3">Belongs to the FPG family.</text>
</comment>
<dbReference type="AlphaFoldDB" id="A0A2H0RF41"/>
<name>A0A2H0RF41_9BACT</name>
<dbReference type="SMART" id="SM01232">
    <property type="entry name" value="H2TH"/>
    <property type="match status" value="1"/>
</dbReference>
<dbReference type="Pfam" id="PF01149">
    <property type="entry name" value="Fapy_DNA_glyco"/>
    <property type="match status" value="1"/>
</dbReference>
<keyword evidence="13" id="KW-0511">Multifunctional enzyme</keyword>
<evidence type="ECO:0000259" key="18">
    <source>
        <dbReference type="PROSITE" id="PS51066"/>
    </source>
</evidence>
<dbReference type="EMBL" id="PCYI01000025">
    <property type="protein sequence ID" value="PIR44644.1"/>
    <property type="molecule type" value="Genomic_DNA"/>
</dbReference>
<keyword evidence="14" id="KW-0326">Glycosidase</keyword>
<feature type="domain" description="FPG-type" evidence="18">
    <location>
        <begin position="301"/>
        <end position="337"/>
    </location>
</feature>
<evidence type="ECO:0000256" key="14">
    <source>
        <dbReference type="ARBA" id="ARBA00023295"/>
    </source>
</evidence>
<evidence type="ECO:0000256" key="4">
    <source>
        <dbReference type="ARBA" id="ARBA00011245"/>
    </source>
</evidence>
<keyword evidence="8" id="KW-0378">Hydrolase</keyword>
<evidence type="ECO:0000256" key="15">
    <source>
        <dbReference type="ARBA" id="ARBA00044632"/>
    </source>
</evidence>
<comment type="subunit">
    <text evidence="4">Monomer.</text>
</comment>
<dbReference type="PANTHER" id="PTHR22993:SF9">
    <property type="entry name" value="FORMAMIDOPYRIMIDINE-DNA GLYCOSYLASE"/>
    <property type="match status" value="1"/>
</dbReference>
<evidence type="ECO:0000256" key="7">
    <source>
        <dbReference type="ARBA" id="ARBA00022771"/>
    </source>
</evidence>
<comment type="caution">
    <text evidence="20">The sequence shown here is derived from an EMBL/GenBank/DDBJ whole genome shotgun (WGS) entry which is preliminary data.</text>
</comment>
<dbReference type="SUPFAM" id="SSF81624">
    <property type="entry name" value="N-terminal domain of MutM-like DNA repair proteins"/>
    <property type="match status" value="1"/>
</dbReference>
<dbReference type="InterPro" id="IPR010979">
    <property type="entry name" value="Ribosomal_uS13-like_H2TH"/>
</dbReference>
<evidence type="ECO:0000313" key="20">
    <source>
        <dbReference type="EMBL" id="PIR44644.1"/>
    </source>
</evidence>
<comment type="catalytic activity">
    <reaction evidence="15">
        <text>2'-deoxyribonucleotide-(2'-deoxyribose 5'-phosphate)-2'-deoxyribonucleotide-DNA = a 3'-end 2'-deoxyribonucleotide-(2,3-dehydro-2,3-deoxyribose 5'-phosphate)-DNA + a 5'-end 5'-phospho-2'-deoxyribonucleoside-DNA + H(+)</text>
        <dbReference type="Rhea" id="RHEA:66592"/>
        <dbReference type="Rhea" id="RHEA-COMP:13180"/>
        <dbReference type="Rhea" id="RHEA-COMP:16897"/>
        <dbReference type="Rhea" id="RHEA-COMP:17067"/>
        <dbReference type="ChEBI" id="CHEBI:15378"/>
        <dbReference type="ChEBI" id="CHEBI:136412"/>
        <dbReference type="ChEBI" id="CHEBI:157695"/>
        <dbReference type="ChEBI" id="CHEBI:167181"/>
        <dbReference type="EC" id="4.2.99.18"/>
    </reaction>
</comment>
<evidence type="ECO:0000313" key="21">
    <source>
        <dbReference type="Proteomes" id="UP000228767"/>
    </source>
</evidence>
<dbReference type="InterPro" id="IPR020629">
    <property type="entry name" value="FPG_Glyclase"/>
</dbReference>
<evidence type="ECO:0000256" key="12">
    <source>
        <dbReference type="ARBA" id="ARBA00023239"/>
    </source>
</evidence>
<evidence type="ECO:0000256" key="1">
    <source>
        <dbReference type="ARBA" id="ARBA00001668"/>
    </source>
</evidence>
<dbReference type="FunFam" id="1.10.8.50:FF:000003">
    <property type="entry name" value="Formamidopyrimidine-DNA glycosylase"/>
    <property type="match status" value="1"/>
</dbReference>